<sequence>MTHVSLDKQGLKQFINDNELGEMQAMVNAADDELRNGTGAGADFRDWLHLPSDYNKDEFERIKAAAKKIQADSDILVVIGIGGSYLGAQMAIDFLHNTFYQAQNAKDRKYPLVIFAGNSLSSTYVHDLIQLIGDKDFSINIVSKSGTTTEPSIAFRIFKQKLIEKYGEAAANKRIYATTDKAKGALKTEADANGYESFVIPDGVGGRYSVLCPVGLLPIAVSGGDIDKLMEGAAQAEKDFVNPDLTKNEAYQYAAYRNILYRKGYTTELLENYEPNMRMFAEWWKQLAGESEGKDHKGIYPSSANFTTDLHSLGQYIQEGRRFLMETVVKLDKPNYDVEIPSEDDNLDGLQYLEGKTMDFANTKAYEAVVAAHTAGGVPVMTVHIPEENEYTLGYLIYFFEVAMGISGYLNGINPFNQPGVEAYKVNMFGLLGKPGYEEIGKKLRAEMDENK</sequence>
<keyword evidence="5 8" id="KW-0324">Glycolysis</keyword>
<comment type="caution">
    <text evidence="8">Lacks conserved residue(s) required for the propagation of feature annotation.</text>
</comment>
<organism evidence="10 11">
    <name type="scientific">Limosilactobacillus pontis</name>
    <dbReference type="NCBI Taxonomy" id="35787"/>
    <lineage>
        <taxon>Bacteria</taxon>
        <taxon>Bacillati</taxon>
        <taxon>Bacillota</taxon>
        <taxon>Bacilli</taxon>
        <taxon>Lactobacillales</taxon>
        <taxon>Lactobacillaceae</taxon>
        <taxon>Limosilactobacillus</taxon>
    </lineage>
</organism>
<dbReference type="PANTHER" id="PTHR11469">
    <property type="entry name" value="GLUCOSE-6-PHOSPHATE ISOMERASE"/>
    <property type="match status" value="1"/>
</dbReference>
<evidence type="ECO:0000256" key="8">
    <source>
        <dbReference type="HAMAP-Rule" id="MF_00473"/>
    </source>
</evidence>
<evidence type="ECO:0000256" key="3">
    <source>
        <dbReference type="ARBA" id="ARBA00022432"/>
    </source>
</evidence>
<dbReference type="GO" id="GO:0051156">
    <property type="term" value="P:glucose 6-phosphate metabolic process"/>
    <property type="evidence" value="ECO:0007669"/>
    <property type="project" value="TreeGrafter"/>
</dbReference>
<feature type="active site" evidence="8">
    <location>
        <position position="425"/>
    </location>
</feature>
<dbReference type="RefSeq" id="WP_104688250.1">
    <property type="nucleotide sequence ID" value="NZ_PNFV01000002.1"/>
</dbReference>
<dbReference type="GO" id="GO:0006096">
    <property type="term" value="P:glycolytic process"/>
    <property type="evidence" value="ECO:0007669"/>
    <property type="project" value="UniProtKB-UniRule"/>
</dbReference>
<dbReference type="InterPro" id="IPR046348">
    <property type="entry name" value="SIS_dom_sf"/>
</dbReference>
<dbReference type="PROSITE" id="PS00174">
    <property type="entry name" value="P_GLUCOSE_ISOMERASE_2"/>
    <property type="match status" value="1"/>
</dbReference>
<evidence type="ECO:0000256" key="7">
    <source>
        <dbReference type="ARBA" id="ARBA00029321"/>
    </source>
</evidence>
<dbReference type="InterPro" id="IPR001672">
    <property type="entry name" value="G6P_Isomerase"/>
</dbReference>
<evidence type="ECO:0000256" key="6">
    <source>
        <dbReference type="ARBA" id="ARBA00023235"/>
    </source>
</evidence>
<dbReference type="Proteomes" id="UP000239920">
    <property type="component" value="Unassembled WGS sequence"/>
</dbReference>
<dbReference type="GO" id="GO:0004347">
    <property type="term" value="F:glucose-6-phosphate isomerase activity"/>
    <property type="evidence" value="ECO:0007669"/>
    <property type="project" value="UniProtKB-UniRule"/>
</dbReference>
<dbReference type="UniPathway" id="UPA00138"/>
<dbReference type="HAMAP" id="MF_00473">
    <property type="entry name" value="G6P_isomerase"/>
    <property type="match status" value="1"/>
</dbReference>
<gene>
    <name evidence="8" type="primary">pgi</name>
    <name evidence="10" type="ORF">CK797_02580</name>
</gene>
<dbReference type="EMBL" id="PNFV01000002">
    <property type="protein sequence ID" value="PMB83149.1"/>
    <property type="molecule type" value="Genomic_DNA"/>
</dbReference>
<dbReference type="SUPFAM" id="SSF53697">
    <property type="entry name" value="SIS domain"/>
    <property type="match status" value="1"/>
</dbReference>
<comment type="subcellular location">
    <subcellularLocation>
        <location evidence="8">Cytoplasm</location>
    </subcellularLocation>
</comment>
<dbReference type="FunFam" id="3.40.50.10490:FF:000016">
    <property type="entry name" value="Glucose-6-phosphate isomerase"/>
    <property type="match status" value="1"/>
</dbReference>
<protein>
    <recommendedName>
        <fullName evidence="8">Glucose-6-phosphate isomerase</fullName>
        <shortName evidence="8">GPI</shortName>
        <ecNumber evidence="8">5.3.1.9</ecNumber>
    </recommendedName>
    <alternativeName>
        <fullName evidence="8">Phosphoglucose isomerase</fullName>
        <shortName evidence="8">PGI</shortName>
    </alternativeName>
    <alternativeName>
        <fullName evidence="8">Phosphohexose isomerase</fullName>
        <shortName evidence="8">PHI</shortName>
    </alternativeName>
</protein>
<dbReference type="Gene3D" id="3.40.50.10490">
    <property type="entry name" value="Glucose-6-phosphate isomerase like protein, domain 1"/>
    <property type="match status" value="2"/>
</dbReference>
<keyword evidence="3 8" id="KW-0312">Gluconeogenesis</keyword>
<dbReference type="PROSITE" id="PS51463">
    <property type="entry name" value="P_GLUCOSE_ISOMERASE_3"/>
    <property type="match status" value="1"/>
</dbReference>
<dbReference type="CDD" id="cd05016">
    <property type="entry name" value="SIS_PGI_2"/>
    <property type="match status" value="1"/>
</dbReference>
<evidence type="ECO:0000256" key="5">
    <source>
        <dbReference type="ARBA" id="ARBA00023152"/>
    </source>
</evidence>
<dbReference type="UniPathway" id="UPA00109">
    <property type="reaction ID" value="UER00181"/>
</dbReference>
<comment type="catalytic activity">
    <reaction evidence="7 8 9">
        <text>alpha-D-glucose 6-phosphate = beta-D-fructose 6-phosphate</text>
        <dbReference type="Rhea" id="RHEA:11816"/>
        <dbReference type="ChEBI" id="CHEBI:57634"/>
        <dbReference type="ChEBI" id="CHEBI:58225"/>
        <dbReference type="EC" id="5.3.1.9"/>
    </reaction>
</comment>
<dbReference type="Pfam" id="PF00342">
    <property type="entry name" value="PGI"/>
    <property type="match status" value="1"/>
</dbReference>
<keyword evidence="6 8" id="KW-0413">Isomerase</keyword>
<dbReference type="InterPro" id="IPR035482">
    <property type="entry name" value="SIS_PGI_2"/>
</dbReference>
<comment type="similarity">
    <text evidence="2 8 9">Belongs to the GPI family.</text>
</comment>
<dbReference type="CDD" id="cd05015">
    <property type="entry name" value="SIS_PGI_1"/>
    <property type="match status" value="1"/>
</dbReference>
<evidence type="ECO:0000256" key="4">
    <source>
        <dbReference type="ARBA" id="ARBA00022490"/>
    </source>
</evidence>
<dbReference type="OrthoDB" id="140919at2"/>
<dbReference type="EC" id="5.3.1.9" evidence="8"/>
<accession>A0A2J6NPA8</accession>
<dbReference type="AlphaFoldDB" id="A0A2J6NPA8"/>
<feature type="active site" description="Proton donor" evidence="8">
    <location>
        <position position="290"/>
    </location>
</feature>
<evidence type="ECO:0000256" key="1">
    <source>
        <dbReference type="ARBA" id="ARBA00004926"/>
    </source>
</evidence>
<dbReference type="PRINTS" id="PR00662">
    <property type="entry name" value="G6PISOMERASE"/>
</dbReference>
<comment type="pathway">
    <text evidence="1 8 9">Carbohydrate degradation; glycolysis; D-glyceraldehyde 3-phosphate and glycerone phosphate from D-glucose: step 2/4.</text>
</comment>
<dbReference type="InterPro" id="IPR018189">
    <property type="entry name" value="Phosphoglucose_isomerase_CS"/>
</dbReference>
<evidence type="ECO:0000313" key="10">
    <source>
        <dbReference type="EMBL" id="PMB83149.1"/>
    </source>
</evidence>
<comment type="caution">
    <text evidence="10">The sequence shown here is derived from an EMBL/GenBank/DDBJ whole genome shotgun (WGS) entry which is preliminary data.</text>
</comment>
<dbReference type="PANTHER" id="PTHR11469:SF1">
    <property type="entry name" value="GLUCOSE-6-PHOSPHATE ISOMERASE"/>
    <property type="match status" value="1"/>
</dbReference>
<comment type="function">
    <text evidence="8">Catalyzes the reversible isomerization of glucose-6-phosphate to fructose-6-phosphate.</text>
</comment>
<dbReference type="GO" id="GO:0048029">
    <property type="term" value="F:monosaccharide binding"/>
    <property type="evidence" value="ECO:0007669"/>
    <property type="project" value="TreeGrafter"/>
</dbReference>
<dbReference type="GO" id="GO:0097367">
    <property type="term" value="F:carbohydrate derivative binding"/>
    <property type="evidence" value="ECO:0007669"/>
    <property type="project" value="InterPro"/>
</dbReference>
<reference evidence="10 11" key="1">
    <citation type="submission" date="2017-09" db="EMBL/GenBank/DDBJ databases">
        <title>Bacterial strain isolated from the female urinary microbiota.</title>
        <authorList>
            <person name="Thomas-White K."/>
            <person name="Kumar N."/>
            <person name="Forster S."/>
            <person name="Putonti C."/>
            <person name="Lawley T."/>
            <person name="Wolfe A.J."/>
        </authorList>
    </citation>
    <scope>NUCLEOTIDE SEQUENCE [LARGE SCALE GENOMIC DNA]</scope>
    <source>
        <strain evidence="10 11">UMB0683</strain>
    </source>
</reference>
<name>A0A2J6NPA8_9LACO</name>
<dbReference type="FunFam" id="3.40.50.10490:FF:000015">
    <property type="entry name" value="Glucose-6-phosphate isomerase"/>
    <property type="match status" value="1"/>
</dbReference>
<evidence type="ECO:0000256" key="2">
    <source>
        <dbReference type="ARBA" id="ARBA00006604"/>
    </source>
</evidence>
<keyword evidence="4 8" id="KW-0963">Cytoplasm</keyword>
<dbReference type="NCBIfam" id="NF010697">
    <property type="entry name" value="PRK14097.1"/>
    <property type="match status" value="1"/>
</dbReference>
<proteinExistence type="inferred from homology"/>
<dbReference type="InterPro" id="IPR035476">
    <property type="entry name" value="SIS_PGI_1"/>
</dbReference>
<comment type="pathway">
    <text evidence="8">Carbohydrate biosynthesis; gluconeogenesis.</text>
</comment>
<dbReference type="GO" id="GO:0005829">
    <property type="term" value="C:cytosol"/>
    <property type="evidence" value="ECO:0007669"/>
    <property type="project" value="TreeGrafter"/>
</dbReference>
<evidence type="ECO:0000313" key="11">
    <source>
        <dbReference type="Proteomes" id="UP000239920"/>
    </source>
</evidence>
<evidence type="ECO:0000256" key="9">
    <source>
        <dbReference type="RuleBase" id="RU000612"/>
    </source>
</evidence>
<dbReference type="GO" id="GO:0006094">
    <property type="term" value="P:gluconeogenesis"/>
    <property type="evidence" value="ECO:0007669"/>
    <property type="project" value="UniProtKB-UniRule"/>
</dbReference>